<accession>A0A5U3CMS8</accession>
<organism evidence="2">
    <name type="scientific">Salmonella diarizonae</name>
    <dbReference type="NCBI Taxonomy" id="59204"/>
    <lineage>
        <taxon>Bacteria</taxon>
        <taxon>Pseudomonadati</taxon>
        <taxon>Pseudomonadota</taxon>
        <taxon>Gammaproteobacteria</taxon>
        <taxon>Enterobacterales</taxon>
        <taxon>Enterobacteriaceae</taxon>
        <taxon>Salmonella</taxon>
    </lineage>
</organism>
<protein>
    <submittedName>
        <fullName evidence="2">Acid-shock protein</fullName>
    </submittedName>
</protein>
<feature type="region of interest" description="Disordered" evidence="1">
    <location>
        <begin position="1"/>
        <end position="32"/>
    </location>
</feature>
<evidence type="ECO:0000256" key="1">
    <source>
        <dbReference type="SAM" id="MobiDB-lite"/>
    </source>
</evidence>
<comment type="caution">
    <text evidence="2">The sequence shown here is derived from an EMBL/GenBank/DDBJ whole genome shotgun (WGS) entry which is preliminary data.</text>
</comment>
<proteinExistence type="predicted"/>
<feature type="non-terminal residue" evidence="2">
    <location>
        <position position="1"/>
    </location>
</feature>
<sequence>HKNTHKKPVEQKAQAAKKHQKKDGKKAPAKST</sequence>
<evidence type="ECO:0000313" key="2">
    <source>
        <dbReference type="EMBL" id="EBP3692740.1"/>
    </source>
</evidence>
<reference evidence="2" key="1">
    <citation type="submission" date="2018-07" db="EMBL/GenBank/DDBJ databases">
        <authorList>
            <consortium name="GenomeTrakr network: Whole genome sequencing for foodborne pathogen traceback"/>
        </authorList>
    </citation>
    <scope>NUCLEOTIDE SEQUENCE</scope>
    <source>
        <strain evidence="2">CFSAN008697</strain>
    </source>
</reference>
<name>A0A5U3CMS8_SALDZ</name>
<feature type="compositionally biased region" description="Basic residues" evidence="1">
    <location>
        <begin position="15"/>
        <end position="32"/>
    </location>
</feature>
<dbReference type="AlphaFoldDB" id="A0A5U3CMS8"/>
<gene>
    <name evidence="2" type="ORF">PG27_05585</name>
</gene>
<dbReference type="EMBL" id="AAGLNK010000004">
    <property type="protein sequence ID" value="EBP3692740.1"/>
    <property type="molecule type" value="Genomic_DNA"/>
</dbReference>